<keyword evidence="1" id="KW-0472">Membrane</keyword>
<dbReference type="AlphaFoldDB" id="Q113G2"/>
<dbReference type="KEGG" id="ter:Tery_2128"/>
<evidence type="ECO:0000256" key="1">
    <source>
        <dbReference type="SAM" id="Phobius"/>
    </source>
</evidence>
<reference evidence="2" key="1">
    <citation type="submission" date="2006-06" db="EMBL/GenBank/DDBJ databases">
        <title>Complete sequence of Trichodesmium erythraeum IMS101.</title>
        <authorList>
            <consortium name="US DOE Joint Genome Institute"/>
            <person name="Copeland A."/>
            <person name="Lucas S."/>
            <person name="Lapidus A."/>
            <person name="Barry K."/>
            <person name="Detter J.C."/>
            <person name="Glavina del Rio T."/>
            <person name="Hammon N."/>
            <person name="Israni S."/>
            <person name="Dalin E."/>
            <person name="Tice H."/>
            <person name="Pitluck S."/>
            <person name="Kiss H."/>
            <person name="Munk A.C."/>
            <person name="Brettin T."/>
            <person name="Bruce D."/>
            <person name="Han C."/>
            <person name="Tapia R."/>
            <person name="Gilna P."/>
            <person name="Schmutz J."/>
            <person name="Larimer F."/>
            <person name="Land M."/>
            <person name="Hauser L."/>
            <person name="Kyrpides N."/>
            <person name="Kim E."/>
            <person name="Richardson P."/>
        </authorList>
    </citation>
    <scope>NUCLEOTIDE SEQUENCE [LARGE SCALE GENOMIC DNA]</scope>
    <source>
        <strain evidence="2">IMS101</strain>
    </source>
</reference>
<sequence length="81" mass="9263">MLYQKFIKLLNIFTKSLQHQQVRKGILSINSSKKYLILKLTLVALGTAIFLTTLIKIEHSANSFSLELAEKIAQLRNAEKF</sequence>
<name>Q113G2_TRIEI</name>
<evidence type="ECO:0000313" key="2">
    <source>
        <dbReference type="EMBL" id="ABG51362.1"/>
    </source>
</evidence>
<protein>
    <submittedName>
        <fullName evidence="2">Uncharacterized protein</fullName>
    </submittedName>
</protein>
<dbReference type="EMBL" id="CP000393">
    <property type="protein sequence ID" value="ABG51362.1"/>
    <property type="molecule type" value="Genomic_DNA"/>
</dbReference>
<gene>
    <name evidence="2" type="ordered locus">Tery_2128</name>
</gene>
<keyword evidence="1" id="KW-1133">Transmembrane helix</keyword>
<accession>Q113G2</accession>
<keyword evidence="1" id="KW-0812">Transmembrane</keyword>
<feature type="transmembrane region" description="Helical" evidence="1">
    <location>
        <begin position="36"/>
        <end position="57"/>
    </location>
</feature>
<dbReference type="HOGENOM" id="CLU_2572875_0_0_3"/>
<organism evidence="2">
    <name type="scientific">Trichodesmium erythraeum (strain IMS101)</name>
    <dbReference type="NCBI Taxonomy" id="203124"/>
    <lineage>
        <taxon>Bacteria</taxon>
        <taxon>Bacillati</taxon>
        <taxon>Cyanobacteriota</taxon>
        <taxon>Cyanophyceae</taxon>
        <taxon>Oscillatoriophycideae</taxon>
        <taxon>Oscillatoriales</taxon>
        <taxon>Microcoleaceae</taxon>
        <taxon>Trichodesmium</taxon>
    </lineage>
</organism>
<proteinExistence type="predicted"/>